<evidence type="ECO:0000259" key="1">
    <source>
        <dbReference type="Pfam" id="PF00501"/>
    </source>
</evidence>
<dbReference type="Pfam" id="PF00501">
    <property type="entry name" value="AMP-binding"/>
    <property type="match status" value="1"/>
</dbReference>
<protein>
    <submittedName>
        <fullName evidence="3">Amino acid adenylation domain-containing protein</fullName>
    </submittedName>
</protein>
<dbReference type="InterPro" id="IPR020845">
    <property type="entry name" value="AMP-binding_CS"/>
</dbReference>
<dbReference type="SUPFAM" id="SSF56801">
    <property type="entry name" value="Acetyl-CoA synthetase-like"/>
    <property type="match status" value="1"/>
</dbReference>
<dbReference type="Gene3D" id="3.30.559.10">
    <property type="entry name" value="Chloramphenicol acetyltransferase-like domain"/>
    <property type="match status" value="1"/>
</dbReference>
<accession>A0ABT8L7S9</accession>
<dbReference type="InterPro" id="IPR010071">
    <property type="entry name" value="AA_adenyl_dom"/>
</dbReference>
<dbReference type="SUPFAM" id="SSF52777">
    <property type="entry name" value="CoA-dependent acyltransferases"/>
    <property type="match status" value="2"/>
</dbReference>
<feature type="domain" description="Condensation" evidence="2">
    <location>
        <begin position="39"/>
        <end position="481"/>
    </location>
</feature>
<dbReference type="Gene3D" id="3.40.50.980">
    <property type="match status" value="2"/>
</dbReference>
<dbReference type="InterPro" id="IPR001242">
    <property type="entry name" value="Condensation_dom"/>
</dbReference>
<dbReference type="CDD" id="cd19531">
    <property type="entry name" value="LCL_NRPS-like"/>
    <property type="match status" value="1"/>
</dbReference>
<dbReference type="Gene3D" id="3.30.300.30">
    <property type="match status" value="1"/>
</dbReference>
<dbReference type="Gene3D" id="3.30.559.30">
    <property type="entry name" value="Nonribosomal peptide synthetase, condensation domain"/>
    <property type="match status" value="1"/>
</dbReference>
<comment type="caution">
    <text evidence="3">The sequence shown here is derived from an EMBL/GenBank/DDBJ whole genome shotgun (WGS) entry which is preliminary data.</text>
</comment>
<gene>
    <name evidence="3" type="ORF">QQ020_16920</name>
</gene>
<dbReference type="PROSITE" id="PS00455">
    <property type="entry name" value="AMP_BINDING"/>
    <property type="match status" value="1"/>
</dbReference>
<dbReference type="CDD" id="cd05930">
    <property type="entry name" value="A_NRPS"/>
    <property type="match status" value="1"/>
</dbReference>
<sequence length="988" mass="110739">MTSKNKSSQNKGSLLERWLTLNKSQETPGGVAPRPEGTISPLSSGQQKLWFLQQLYPQNPFYNYTEIYRFTGKLNTEILLKSFRQVIARHEILRTTIALKDGEAVQIVNDDVAVDVVNHDFRHIVVAQHEQEIQSLISKESSHSFDLTRGPLTRLNMVKLSEDNHLVMITMHHIITDEWSLGILQKEWAMIYQALQSGNNPTLQTLTIQYADYAYWQKKRPVDPKHLAYWKEKLQGKLPVLNLPSDRPRPAIPSFEGGFCTQSFPIALSGRIQELAKETNTTMFVFLLAVYKVLLYRYSGQEDILVGTPFNGRDQVSMEKLIGYFIDTLVLRSKLSGNTKFTDLLAAVRQTSLDAFSHKELPFETLVKELKPDRYMSANPLFQVMFVYHKVPTLPSFGPDVTFEQVPFEAVSAKFDLTLHVSEKDGVLTATFEYAKDLFERTTIERIQRHLKVLIEGIAENPETAIEDLRLLTQPEQHQLLDEWNETGVPFEDGLLIHQLFERQAIDNPNAPAVAFQGKQLTYQQLNEQSNAIAAYLHEKGVGKGSLVGLFAERSTEFPVGILGILKAGGAYLPLDPDYPAERISLMIADAGIDVILTHDRLTANFSNTTLSLLTFEEAETRPSTVPQGLPNDLSADNLAYVIYTSGSTGQPKGVPVTHGNLLRSTQARFEYYPTTPESFLLLSSFSFDSSVAGIFWTLSSGGLLVVSDKRIEQDISQLANLIQDHRITHTLLLPSLYNLLLQYAPEKSLTSLRTIIVAGEACPPSLCKLHAHTMEHATLYNEYGPTEATVWCTVHKTSAEDKEGPVSIGRPIANARIYILDQKLRPVPVGVPGELYVAGAGLTQGYLGKPEISNIKFLPNPFSADPTDKIYKTGDLARYRADGLIEFLGRADDQVKIRGFRIELDEIKETLKTLDGIQDAAVLVHKEQKSAPIEDINSVDVKELVDYMTVLDAEKASELLRSVEILSENELDYMLDEMKKSNKQNGI</sequence>
<organism evidence="3 4">
    <name type="scientific">Agaribacillus aureus</name>
    <dbReference type="NCBI Taxonomy" id="3051825"/>
    <lineage>
        <taxon>Bacteria</taxon>
        <taxon>Pseudomonadati</taxon>
        <taxon>Bacteroidota</taxon>
        <taxon>Cytophagia</taxon>
        <taxon>Cytophagales</taxon>
        <taxon>Splendidivirgaceae</taxon>
        <taxon>Agaribacillus</taxon>
    </lineage>
</organism>
<dbReference type="InterPro" id="IPR023213">
    <property type="entry name" value="CAT-like_dom_sf"/>
</dbReference>
<dbReference type="Pfam" id="PF00668">
    <property type="entry name" value="Condensation"/>
    <property type="match status" value="1"/>
</dbReference>
<proteinExistence type="predicted"/>
<reference evidence="3" key="1">
    <citation type="submission" date="2023-06" db="EMBL/GenBank/DDBJ databases">
        <title>Genomic of Agaribacillus aureum.</title>
        <authorList>
            <person name="Wang G."/>
        </authorList>
    </citation>
    <scope>NUCLEOTIDE SEQUENCE</scope>
    <source>
        <strain evidence="3">BMA12</strain>
    </source>
</reference>
<evidence type="ECO:0000313" key="3">
    <source>
        <dbReference type="EMBL" id="MDN5213758.1"/>
    </source>
</evidence>
<evidence type="ECO:0000259" key="2">
    <source>
        <dbReference type="Pfam" id="PF00668"/>
    </source>
</evidence>
<dbReference type="Proteomes" id="UP001172083">
    <property type="component" value="Unassembled WGS sequence"/>
</dbReference>
<dbReference type="PANTHER" id="PTHR45527:SF1">
    <property type="entry name" value="FATTY ACID SYNTHASE"/>
    <property type="match status" value="1"/>
</dbReference>
<name>A0ABT8L7S9_9BACT</name>
<keyword evidence="4" id="KW-1185">Reference proteome</keyword>
<dbReference type="InterPro" id="IPR000873">
    <property type="entry name" value="AMP-dep_synth/lig_dom"/>
</dbReference>
<dbReference type="NCBIfam" id="TIGR01733">
    <property type="entry name" value="AA-adenyl-dom"/>
    <property type="match status" value="1"/>
</dbReference>
<evidence type="ECO:0000313" key="4">
    <source>
        <dbReference type="Proteomes" id="UP001172083"/>
    </source>
</evidence>
<dbReference type="RefSeq" id="WP_346759096.1">
    <property type="nucleotide sequence ID" value="NZ_JAUJEB010000003.1"/>
</dbReference>
<dbReference type="PANTHER" id="PTHR45527">
    <property type="entry name" value="NONRIBOSOMAL PEPTIDE SYNTHETASE"/>
    <property type="match status" value="1"/>
</dbReference>
<dbReference type="EMBL" id="JAUJEB010000003">
    <property type="protein sequence ID" value="MDN5213758.1"/>
    <property type="molecule type" value="Genomic_DNA"/>
</dbReference>
<feature type="domain" description="AMP-dependent synthetase/ligase" evidence="1">
    <location>
        <begin position="501"/>
        <end position="848"/>
    </location>
</feature>
<dbReference type="Gene3D" id="2.30.38.10">
    <property type="entry name" value="Luciferase, Domain 3"/>
    <property type="match status" value="1"/>
</dbReference>
<dbReference type="InterPro" id="IPR045851">
    <property type="entry name" value="AMP-bd_C_sf"/>
</dbReference>